<feature type="region of interest" description="Disordered" evidence="1">
    <location>
        <begin position="1"/>
        <end position="138"/>
    </location>
</feature>
<dbReference type="NCBIfam" id="NF041346">
    <property type="entry name" value="XopF2"/>
    <property type="match status" value="1"/>
</dbReference>
<feature type="compositionally biased region" description="Polar residues" evidence="1">
    <location>
        <begin position="1"/>
        <end position="10"/>
    </location>
</feature>
<dbReference type="Proteomes" id="UP000093858">
    <property type="component" value="Unassembled WGS sequence"/>
</dbReference>
<proteinExistence type="predicted"/>
<dbReference type="AlphaFoldDB" id="A0A199P4F5"/>
<feature type="compositionally biased region" description="Low complexity" evidence="1">
    <location>
        <begin position="11"/>
        <end position="30"/>
    </location>
</feature>
<accession>A0A199P4F5</accession>
<dbReference type="EMBL" id="LWSU01000089">
    <property type="protein sequence ID" value="OAX56169.1"/>
    <property type="molecule type" value="Genomic_DNA"/>
</dbReference>
<feature type="compositionally biased region" description="Polar residues" evidence="1">
    <location>
        <begin position="107"/>
        <end position="126"/>
    </location>
</feature>
<feature type="region of interest" description="Disordered" evidence="1">
    <location>
        <begin position="228"/>
        <end position="249"/>
    </location>
</feature>
<feature type="compositionally biased region" description="Low complexity" evidence="1">
    <location>
        <begin position="127"/>
        <end position="136"/>
    </location>
</feature>
<name>A0A199P4F5_9XANT</name>
<reference evidence="2 3" key="1">
    <citation type="submission" date="2016-04" db="EMBL/GenBank/DDBJ databases">
        <title>Xanthomonas translucens phylogeny.</title>
        <authorList>
            <person name="Langlois P."/>
        </authorList>
    </citation>
    <scope>NUCLEOTIDE SEQUENCE [LARGE SCALE GENOMIC DNA]</scope>
    <source>
        <strain evidence="2 3">B99</strain>
    </source>
</reference>
<feature type="compositionally biased region" description="Polar residues" evidence="1">
    <location>
        <begin position="64"/>
        <end position="76"/>
    </location>
</feature>
<dbReference type="RefSeq" id="WP_064539092.1">
    <property type="nucleotide sequence ID" value="NZ_LWSU01000089.1"/>
</dbReference>
<comment type="caution">
    <text evidence="2">The sequence shown here is derived from an EMBL/GenBank/DDBJ whole genome shotgun (WGS) entry which is preliminary data.</text>
</comment>
<dbReference type="NCBIfam" id="NF041344">
    <property type="entry name" value="XopF"/>
    <property type="match status" value="1"/>
</dbReference>
<gene>
    <name evidence="2" type="ORF">A6R73_14640</name>
</gene>
<evidence type="ECO:0000313" key="2">
    <source>
        <dbReference type="EMBL" id="OAX56169.1"/>
    </source>
</evidence>
<evidence type="ECO:0000313" key="3">
    <source>
        <dbReference type="Proteomes" id="UP000093858"/>
    </source>
</evidence>
<evidence type="ECO:0000256" key="1">
    <source>
        <dbReference type="SAM" id="MobiDB-lite"/>
    </source>
</evidence>
<sequence length="686" mass="73304">MRASPLTSGGASPTHAPHEAAPTPSQQSIQPSPPASPSDALSPRAPRPRPQGSDRLQAGGSPTLEGTTPSTASSSVPEIRLWAESQDTDRAASPHVAAHLQDRPETSSRSAVASPSQLQHHAWTQASGSSSSRPSPELQRRAFVNQVSTELNRYDATADADDAPETQEQLEAEYVGWAANQLQQRHEAYGPNGGYRFKENMSAAGSAASLPAAYETLKGFLSSALRTPPGSATATKYDQQDGSLTTKVGPTAVGGATSGVTSYFTEQILLSAMERRVRLANMPAFKPIAPSILSPEPGPVQLEITLEGKKHFWRPLRNEEVLQLEHESDRPTLETLQSTALNRQRQLLERQKLMDGKAEATFLRPLLSGTINAVRRSLSSTATLLSPPLVLGTSMISSGTSAALGKAILETSKALPSTGQTQVDNLVGGTQKVNLFRLARHDESAPALCWSDARRLHHTLAEIAQEAGALATLPFTSPLMASRSARDLLLRHLGGNILTSWVATGGGLVLSSLVRGNYGTPAANESLSSPGSVVQQFGQSFSNDTVWNATNSALSDTKHDLAANLDTNRDNKQARLRSRALTIQAGLQPEIGLIRDAAAQTQDVRLQQVAAALEQSLQHGTGVLERSRLETALATIGQVLDAPDDIDAQLVARLRTLKDQITDVRALLVQRQALIDWRQGRPQTST</sequence>
<organism evidence="2 3">
    <name type="scientific">Xanthomonas graminis pv. poae</name>
    <dbReference type="NCBI Taxonomy" id="227946"/>
    <lineage>
        <taxon>Bacteria</taxon>
        <taxon>Pseudomonadati</taxon>
        <taxon>Pseudomonadota</taxon>
        <taxon>Gammaproteobacteria</taxon>
        <taxon>Lysobacterales</taxon>
        <taxon>Lysobacteraceae</taxon>
        <taxon>Xanthomonas</taxon>
        <taxon>Xanthomonas translucens group</taxon>
        <taxon>Xanthomonas graminis</taxon>
    </lineage>
</organism>
<protein>
    <submittedName>
        <fullName evidence="2">Type III secretion system effector protein</fullName>
    </submittedName>
</protein>
<feature type="compositionally biased region" description="Polar residues" evidence="1">
    <location>
        <begin position="230"/>
        <end position="248"/>
    </location>
</feature>